<dbReference type="SUPFAM" id="SSF50129">
    <property type="entry name" value="GroES-like"/>
    <property type="match status" value="1"/>
</dbReference>
<feature type="region of interest" description="Disordered" evidence="1">
    <location>
        <begin position="1"/>
        <end position="26"/>
    </location>
</feature>
<dbReference type="SUPFAM" id="SSF51735">
    <property type="entry name" value="NAD(P)-binding Rossmann-fold domains"/>
    <property type="match status" value="1"/>
</dbReference>
<dbReference type="InterPro" id="IPR036291">
    <property type="entry name" value="NAD(P)-bd_dom_sf"/>
</dbReference>
<protein>
    <submittedName>
        <fullName evidence="3">NAD(P)-dependent alcohol dehydrogenase</fullName>
    </submittedName>
</protein>
<sequence>MKSYHLSATSPDGLEVRNRPTPEPGRGQLLVRMRANALSLRELKVLEGKYPLPITPGVVAGCEGVGEVVALGPGVSRAAVGDRVAATVFPQWLDGPFSFEYAAQLGSSLDGTLTEYAVIDELGVVAIPAHLSFEEAAALPLVALTAWNAVLGGRGVLPGETVLTLGSGGVSLFALQFAKLAGARVIATSSSKQKAERLRDLGADEVIDYGQNPAWYDEVRQLTGSRGADHVIDVAGVLDQSVRATALGGEVTLVGISQGLDAAAEPLSAATVFGGGVTIRPIAVGSRAQFVAMNRAITQAGLRPVIDRVFGFGEVPEALAYYRQGAFFGKVVIRHDS</sequence>
<dbReference type="Gene3D" id="3.90.180.10">
    <property type="entry name" value="Medium-chain alcohol dehydrogenases, catalytic domain"/>
    <property type="match status" value="1"/>
</dbReference>
<dbReference type="InterPro" id="IPR013149">
    <property type="entry name" value="ADH-like_C"/>
</dbReference>
<dbReference type="InterPro" id="IPR011032">
    <property type="entry name" value="GroES-like_sf"/>
</dbReference>
<dbReference type="Pfam" id="PF08240">
    <property type="entry name" value="ADH_N"/>
    <property type="match status" value="1"/>
</dbReference>
<dbReference type="SMART" id="SM00829">
    <property type="entry name" value="PKS_ER"/>
    <property type="match status" value="1"/>
</dbReference>
<reference evidence="4" key="1">
    <citation type="submission" date="2019-09" db="EMBL/GenBank/DDBJ databases">
        <title>Antimicrobial potential of Antarctic Bacteria.</title>
        <authorList>
            <person name="Benaud N."/>
            <person name="Edwards R.J."/>
            <person name="Ferrari B.C."/>
        </authorList>
    </citation>
    <scope>NUCLEOTIDE SEQUENCE [LARGE SCALE GENOMIC DNA]</scope>
    <source>
        <strain evidence="4">SPB151</strain>
    </source>
</reference>
<feature type="compositionally biased region" description="Polar residues" evidence="1">
    <location>
        <begin position="1"/>
        <end position="10"/>
    </location>
</feature>
<gene>
    <name evidence="3" type="ORF">F1D05_03970</name>
</gene>
<dbReference type="Pfam" id="PF00107">
    <property type="entry name" value="ADH_zinc_N"/>
    <property type="match status" value="1"/>
</dbReference>
<accession>A0A7G6WTB0</accession>
<dbReference type="PANTHER" id="PTHR45033">
    <property type="match status" value="1"/>
</dbReference>
<reference evidence="3 4" key="2">
    <citation type="journal article" date="2020" name="Microbiol. Resour. Announc.">
        <title>Antarctic desert soil bacteria exhibit high novel natural product potential, evaluated through long-read genome sequencing and comparative genomics.</title>
        <authorList>
            <person name="Benaud N."/>
            <person name="Edwards R.J."/>
            <person name="Amos T.G."/>
            <person name="D'Agostino P.M."/>
            <person name="Gutierrez-Chavez C."/>
            <person name="Montgomery K."/>
            <person name="Nicetic I."/>
            <person name="Ferrari B.C."/>
        </authorList>
    </citation>
    <scope>NUCLEOTIDE SEQUENCE [LARGE SCALE GENOMIC DNA]</scope>
    <source>
        <strain evidence="3 4">SPB151</strain>
    </source>
</reference>
<keyword evidence="4" id="KW-1185">Reference proteome</keyword>
<evidence type="ECO:0000256" key="1">
    <source>
        <dbReference type="SAM" id="MobiDB-lite"/>
    </source>
</evidence>
<evidence type="ECO:0000313" key="3">
    <source>
        <dbReference type="EMBL" id="QNE17225.1"/>
    </source>
</evidence>
<dbReference type="EMBL" id="CP043661">
    <property type="protein sequence ID" value="QNE17225.1"/>
    <property type="molecule type" value="Genomic_DNA"/>
</dbReference>
<dbReference type="PANTHER" id="PTHR45033:SF2">
    <property type="entry name" value="ZINC-TYPE ALCOHOL DEHYDROGENASE-LIKE PROTEIN C1773.06C"/>
    <property type="match status" value="1"/>
</dbReference>
<dbReference type="InterPro" id="IPR020843">
    <property type="entry name" value="ER"/>
</dbReference>
<dbReference type="CDD" id="cd08276">
    <property type="entry name" value="MDR7"/>
    <property type="match status" value="1"/>
</dbReference>
<dbReference type="InterPro" id="IPR052711">
    <property type="entry name" value="Zinc_ADH-like"/>
</dbReference>
<dbReference type="Proteomes" id="UP000515563">
    <property type="component" value="Chromosome"/>
</dbReference>
<dbReference type="Gene3D" id="3.40.50.720">
    <property type="entry name" value="NAD(P)-binding Rossmann-like Domain"/>
    <property type="match status" value="1"/>
</dbReference>
<feature type="domain" description="Enoyl reductase (ER)" evidence="2">
    <location>
        <begin position="9"/>
        <end position="333"/>
    </location>
</feature>
<name>A0A7G6WTB0_9ACTN</name>
<evidence type="ECO:0000259" key="2">
    <source>
        <dbReference type="SMART" id="SM00829"/>
    </source>
</evidence>
<dbReference type="InterPro" id="IPR013154">
    <property type="entry name" value="ADH-like_N"/>
</dbReference>
<dbReference type="GO" id="GO:0016491">
    <property type="term" value="F:oxidoreductase activity"/>
    <property type="evidence" value="ECO:0007669"/>
    <property type="project" value="InterPro"/>
</dbReference>
<organism evidence="3 4">
    <name type="scientific">Kribbella qitaiheensis</name>
    <dbReference type="NCBI Taxonomy" id="1544730"/>
    <lineage>
        <taxon>Bacteria</taxon>
        <taxon>Bacillati</taxon>
        <taxon>Actinomycetota</taxon>
        <taxon>Actinomycetes</taxon>
        <taxon>Propionibacteriales</taxon>
        <taxon>Kribbellaceae</taxon>
        <taxon>Kribbella</taxon>
    </lineage>
</organism>
<dbReference type="AlphaFoldDB" id="A0A7G6WTB0"/>
<evidence type="ECO:0000313" key="4">
    <source>
        <dbReference type="Proteomes" id="UP000515563"/>
    </source>
</evidence>
<dbReference type="KEGG" id="kqi:F1D05_03970"/>
<proteinExistence type="predicted"/>
<dbReference type="RefSeq" id="WP_185446055.1">
    <property type="nucleotide sequence ID" value="NZ_CP043661.1"/>
</dbReference>